<dbReference type="PRINTS" id="PR00477">
    <property type="entry name" value="PHGLYCKINASE"/>
</dbReference>
<dbReference type="GO" id="GO:0016301">
    <property type="term" value="F:kinase activity"/>
    <property type="evidence" value="ECO:0007669"/>
    <property type="project" value="UniProtKB-KW"/>
</dbReference>
<dbReference type="PANTHER" id="PTHR11406:SF23">
    <property type="entry name" value="PHOSPHOGLYCERATE KINASE 1, CHLOROPLASTIC-RELATED"/>
    <property type="match status" value="1"/>
</dbReference>
<dbReference type="RefSeq" id="WP_255159462.1">
    <property type="nucleotide sequence ID" value="NZ_CP101497.1"/>
</dbReference>
<feature type="binding site" evidence="10">
    <location>
        <begin position="22"/>
        <end position="24"/>
    </location>
    <ligand>
        <name>substrate</name>
    </ligand>
</feature>
<reference evidence="12" key="1">
    <citation type="submission" date="2022-07" db="EMBL/GenBank/DDBJ databases">
        <title>Taxonomic analysis of Microcella humidisoli nov. sp., isolated from riverside soil.</title>
        <authorList>
            <person name="Molina K.M."/>
            <person name="Kim S.B."/>
        </authorList>
    </citation>
    <scope>NUCLEOTIDE SEQUENCE</scope>
    <source>
        <strain evidence="12">MMS21-STM10</strain>
    </source>
</reference>
<keyword evidence="10" id="KW-0963">Cytoplasm</keyword>
<evidence type="ECO:0000256" key="2">
    <source>
        <dbReference type="ARBA" id="ARBA00004838"/>
    </source>
</evidence>
<keyword evidence="5 10" id="KW-0808">Transferase</keyword>
<dbReference type="InterPro" id="IPR001576">
    <property type="entry name" value="Phosphoglycerate_kinase"/>
</dbReference>
<evidence type="ECO:0000256" key="6">
    <source>
        <dbReference type="ARBA" id="ARBA00022741"/>
    </source>
</evidence>
<keyword evidence="7 10" id="KW-0418">Kinase</keyword>
<feature type="binding site" evidence="10">
    <location>
        <begin position="359"/>
        <end position="362"/>
    </location>
    <ligand>
        <name>ATP</name>
        <dbReference type="ChEBI" id="CHEBI:30616"/>
    </ligand>
</feature>
<dbReference type="InterPro" id="IPR015824">
    <property type="entry name" value="Phosphoglycerate_kinase_N"/>
</dbReference>
<feature type="binding site" evidence="10">
    <location>
        <position position="156"/>
    </location>
    <ligand>
        <name>substrate</name>
    </ligand>
</feature>
<dbReference type="EMBL" id="CP101497">
    <property type="protein sequence ID" value="UTT62319.1"/>
    <property type="molecule type" value="Genomic_DNA"/>
</dbReference>
<feature type="binding site" evidence="10">
    <location>
        <position position="37"/>
    </location>
    <ligand>
        <name>substrate</name>
    </ligand>
</feature>
<dbReference type="PIRSF" id="PIRSF000724">
    <property type="entry name" value="Pgk"/>
    <property type="match status" value="1"/>
</dbReference>
<comment type="similarity">
    <text evidence="10 11">Belongs to the phosphoglycerate kinase family.</text>
</comment>
<sequence length="404" mass="41894">MALRTIESLGDLSGRRVIVRCDLNVPLTDGVVTDDGRIRASLPTLNALLHRGAKVVVISHLGRPEGAPDERYSLRPVAQRLSELLGAPVAFASDTVGASAADAVRGLADGGIAVLENLRFNPGETSKDAAERQAFADALATFGDAMVSDGFGVVHRKQASVYELAQTLPSAAGSLISAETDVLDRLTERPERPYTVVLGGSKVSDKLGVIAHLLPRVDRLLIGGGMLFTFLAAQGHKVGASLLEADQLDTVRGYLAEAEQRGVQIVLPTDVVVAERFAADAPHSVQRADALEEGPAGASGLGLDIGPETAARFAELVASSTTVFWNGPMGVFEFPAFAGGTRAVAEALTRVSGLGVVGGGDSAAAVRALGFTDDDFGHVSTGGGASLEFLEGKKLPGLEVLGWQ</sequence>
<dbReference type="PANTHER" id="PTHR11406">
    <property type="entry name" value="PHOSPHOGLYCERATE KINASE"/>
    <property type="match status" value="1"/>
</dbReference>
<feature type="binding site" evidence="10">
    <location>
        <begin position="60"/>
        <end position="63"/>
    </location>
    <ligand>
        <name>substrate</name>
    </ligand>
</feature>
<evidence type="ECO:0000256" key="5">
    <source>
        <dbReference type="ARBA" id="ARBA00022679"/>
    </source>
</evidence>
<comment type="subunit">
    <text evidence="10">Monomer.</text>
</comment>
<evidence type="ECO:0000256" key="11">
    <source>
        <dbReference type="RuleBase" id="RU000532"/>
    </source>
</evidence>
<accession>A0ABY5FVI0</accession>
<evidence type="ECO:0000256" key="9">
    <source>
        <dbReference type="ARBA" id="ARBA00023152"/>
    </source>
</evidence>
<evidence type="ECO:0000256" key="8">
    <source>
        <dbReference type="ARBA" id="ARBA00022840"/>
    </source>
</evidence>
<comment type="pathway">
    <text evidence="2 10">Carbohydrate degradation; glycolysis; pyruvate from D-glyceraldehyde 3-phosphate: step 2/5.</text>
</comment>
<evidence type="ECO:0000313" key="13">
    <source>
        <dbReference type="Proteomes" id="UP001060039"/>
    </source>
</evidence>
<evidence type="ECO:0000256" key="3">
    <source>
        <dbReference type="ARBA" id="ARBA00013061"/>
    </source>
</evidence>
<comment type="catalytic activity">
    <reaction evidence="1 10 11">
        <text>(2R)-3-phosphoglycerate + ATP = (2R)-3-phospho-glyceroyl phosphate + ADP</text>
        <dbReference type="Rhea" id="RHEA:14801"/>
        <dbReference type="ChEBI" id="CHEBI:30616"/>
        <dbReference type="ChEBI" id="CHEBI:57604"/>
        <dbReference type="ChEBI" id="CHEBI:58272"/>
        <dbReference type="ChEBI" id="CHEBI:456216"/>
        <dbReference type="EC" id="2.7.2.3"/>
    </reaction>
</comment>
<dbReference type="InterPro" id="IPR015911">
    <property type="entry name" value="Phosphoglycerate_kinase_CS"/>
</dbReference>
<dbReference type="Pfam" id="PF00162">
    <property type="entry name" value="PGK"/>
    <property type="match status" value="1"/>
</dbReference>
<evidence type="ECO:0000256" key="10">
    <source>
        <dbReference type="HAMAP-Rule" id="MF_00145"/>
    </source>
</evidence>
<dbReference type="SUPFAM" id="SSF53748">
    <property type="entry name" value="Phosphoglycerate kinase"/>
    <property type="match status" value="1"/>
</dbReference>
<evidence type="ECO:0000313" key="12">
    <source>
        <dbReference type="EMBL" id="UTT62319.1"/>
    </source>
</evidence>
<feature type="binding site" evidence="10">
    <location>
        <position position="302"/>
    </location>
    <ligand>
        <name>ATP</name>
        <dbReference type="ChEBI" id="CHEBI:30616"/>
    </ligand>
</feature>
<feature type="binding site" evidence="10">
    <location>
        <position position="119"/>
    </location>
    <ligand>
        <name>substrate</name>
    </ligand>
</feature>
<dbReference type="HAMAP" id="MF_00145">
    <property type="entry name" value="Phosphoglyc_kinase"/>
    <property type="match status" value="1"/>
</dbReference>
<dbReference type="Gene3D" id="3.40.50.1260">
    <property type="entry name" value="Phosphoglycerate kinase, N-terminal domain"/>
    <property type="match status" value="2"/>
</dbReference>
<keyword evidence="13" id="KW-1185">Reference proteome</keyword>
<dbReference type="Proteomes" id="UP001060039">
    <property type="component" value="Chromosome"/>
</dbReference>
<feature type="binding site" evidence="10">
    <location>
        <position position="206"/>
    </location>
    <ligand>
        <name>ATP</name>
        <dbReference type="ChEBI" id="CHEBI:30616"/>
    </ligand>
</feature>
<evidence type="ECO:0000256" key="1">
    <source>
        <dbReference type="ARBA" id="ARBA00000642"/>
    </source>
</evidence>
<dbReference type="PROSITE" id="PS00111">
    <property type="entry name" value="PGLYCERATE_KINASE"/>
    <property type="match status" value="1"/>
</dbReference>
<evidence type="ECO:0000256" key="4">
    <source>
        <dbReference type="ARBA" id="ARBA00016471"/>
    </source>
</evidence>
<proteinExistence type="inferred from homology"/>
<keyword evidence="8 10" id="KW-0067">ATP-binding</keyword>
<keyword evidence="6 10" id="KW-0547">Nucleotide-binding</keyword>
<feature type="binding site" evidence="10">
    <location>
        <position position="333"/>
    </location>
    <ligand>
        <name>ATP</name>
        <dbReference type="ChEBI" id="CHEBI:30616"/>
    </ligand>
</feature>
<comment type="subcellular location">
    <subcellularLocation>
        <location evidence="10">Cytoplasm</location>
    </subcellularLocation>
</comment>
<dbReference type="EC" id="2.7.2.3" evidence="3 10"/>
<protein>
    <recommendedName>
        <fullName evidence="4 10">Phosphoglycerate kinase</fullName>
        <ecNumber evidence="3 10">2.7.2.3</ecNumber>
    </recommendedName>
</protein>
<keyword evidence="9 10" id="KW-0324">Glycolysis</keyword>
<evidence type="ECO:0000256" key="7">
    <source>
        <dbReference type="ARBA" id="ARBA00022777"/>
    </source>
</evidence>
<name>A0ABY5FVI0_9MICO</name>
<dbReference type="InterPro" id="IPR036043">
    <property type="entry name" value="Phosphoglycerate_kinase_sf"/>
</dbReference>
<organism evidence="12 13">
    <name type="scientific">Microcella humidisoli</name>
    <dbReference type="NCBI Taxonomy" id="2963406"/>
    <lineage>
        <taxon>Bacteria</taxon>
        <taxon>Bacillati</taxon>
        <taxon>Actinomycetota</taxon>
        <taxon>Actinomycetes</taxon>
        <taxon>Micrococcales</taxon>
        <taxon>Microbacteriaceae</taxon>
        <taxon>Microcella</taxon>
    </lineage>
</organism>
<gene>
    <name evidence="10" type="primary">pgk</name>
    <name evidence="12" type="ORF">NNL39_11745</name>
</gene>